<feature type="signal peptide" evidence="7">
    <location>
        <begin position="1"/>
        <end position="19"/>
    </location>
</feature>
<evidence type="ECO:0000259" key="8">
    <source>
        <dbReference type="Pfam" id="PF13354"/>
    </source>
</evidence>
<evidence type="ECO:0000313" key="10">
    <source>
        <dbReference type="Proteomes" id="UP000242800"/>
    </source>
</evidence>
<dbReference type="SUPFAM" id="SSF56601">
    <property type="entry name" value="beta-lactamase/transpeptidase-like"/>
    <property type="match status" value="1"/>
</dbReference>
<dbReference type="InterPro" id="IPR045155">
    <property type="entry name" value="Beta-lactam_cat"/>
</dbReference>
<dbReference type="GO" id="GO:0008800">
    <property type="term" value="F:beta-lactamase activity"/>
    <property type="evidence" value="ECO:0007669"/>
    <property type="project" value="UniProtKB-UniRule"/>
</dbReference>
<dbReference type="EC" id="3.5.2.6" evidence="3 6"/>
<dbReference type="NCBIfam" id="NF033103">
    <property type="entry name" value="bla_class_A"/>
    <property type="match status" value="1"/>
</dbReference>
<evidence type="ECO:0000313" key="9">
    <source>
        <dbReference type="EMBL" id="ALB01764.1"/>
    </source>
</evidence>
<proteinExistence type="inferred from homology"/>
<evidence type="ECO:0000256" key="7">
    <source>
        <dbReference type="SAM" id="SignalP"/>
    </source>
</evidence>
<evidence type="ECO:0000256" key="3">
    <source>
        <dbReference type="ARBA" id="ARBA00012865"/>
    </source>
</evidence>
<comment type="catalytic activity">
    <reaction evidence="1 6">
        <text>a beta-lactam + H2O = a substituted beta-amino acid</text>
        <dbReference type="Rhea" id="RHEA:20401"/>
        <dbReference type="ChEBI" id="CHEBI:15377"/>
        <dbReference type="ChEBI" id="CHEBI:35627"/>
        <dbReference type="ChEBI" id="CHEBI:140347"/>
        <dbReference type="EC" id="3.5.2.6"/>
    </reaction>
</comment>
<organism evidence="9 10">
    <name type="scientific">Francisella persica ATCC VR-331</name>
    <dbReference type="NCBI Taxonomy" id="1086726"/>
    <lineage>
        <taxon>Bacteria</taxon>
        <taxon>Pseudomonadati</taxon>
        <taxon>Pseudomonadota</taxon>
        <taxon>Gammaproteobacteria</taxon>
        <taxon>Thiotrichales</taxon>
        <taxon>Francisellaceae</taxon>
        <taxon>Francisella</taxon>
    </lineage>
</organism>
<dbReference type="PANTHER" id="PTHR35333">
    <property type="entry name" value="BETA-LACTAMASE"/>
    <property type="match status" value="1"/>
</dbReference>
<gene>
    <name evidence="9" type="ORF">ACH24_03500</name>
</gene>
<feature type="chain" id="PRO_5042199869" description="Beta-lactamase" evidence="7">
    <location>
        <begin position="20"/>
        <end position="296"/>
    </location>
</feature>
<dbReference type="KEGG" id="fper:ACH24_03500"/>
<dbReference type="Proteomes" id="UP000242800">
    <property type="component" value="Chromosome"/>
</dbReference>
<reference evidence="9 10" key="1">
    <citation type="journal article" date="2016" name="Int. J. Syst. Evol. Microbiol.">
        <title>Reclassification of Wolbachia persica as Francisella persica comb. nov. and emended description of the family Francisellaceae.</title>
        <authorList>
            <person name="Larson M.A."/>
            <person name="Nalbantoglu U."/>
            <person name="Sayood K."/>
            <person name="Zentz E.B."/>
            <person name="Cer R.Z."/>
            <person name="Iwen P.C."/>
            <person name="Francesconi S.C."/>
            <person name="Bishop-Lilly K.A."/>
            <person name="Mokashi V.P."/>
            <person name="Sjostedt A."/>
            <person name="Hinrichs S.H."/>
        </authorList>
    </citation>
    <scope>NUCLEOTIDE SEQUENCE [LARGE SCALE GENOMIC DNA]</scope>
    <source>
        <strain evidence="9 10">FSC845</strain>
    </source>
</reference>
<dbReference type="EMBL" id="CP012505">
    <property type="protein sequence ID" value="ALB01764.1"/>
    <property type="molecule type" value="Genomic_DNA"/>
</dbReference>
<dbReference type="Pfam" id="PF13354">
    <property type="entry name" value="Beta-lactamase2"/>
    <property type="match status" value="1"/>
</dbReference>
<accession>A0AAC8VDM8</accession>
<dbReference type="GO" id="GO:0030655">
    <property type="term" value="P:beta-lactam antibiotic catabolic process"/>
    <property type="evidence" value="ECO:0007669"/>
    <property type="project" value="InterPro"/>
</dbReference>
<comment type="similarity">
    <text evidence="2 6">Belongs to the class-A beta-lactamase family.</text>
</comment>
<dbReference type="GO" id="GO:0046677">
    <property type="term" value="P:response to antibiotic"/>
    <property type="evidence" value="ECO:0007669"/>
    <property type="project" value="UniProtKB-UniRule"/>
</dbReference>
<evidence type="ECO:0000256" key="2">
    <source>
        <dbReference type="ARBA" id="ARBA00009009"/>
    </source>
</evidence>
<keyword evidence="4 6" id="KW-0378">Hydrolase</keyword>
<dbReference type="InterPro" id="IPR023650">
    <property type="entry name" value="Beta-lactam_class-A_AS"/>
</dbReference>
<evidence type="ECO:0000256" key="5">
    <source>
        <dbReference type="ARBA" id="ARBA00023251"/>
    </source>
</evidence>
<evidence type="ECO:0000256" key="1">
    <source>
        <dbReference type="ARBA" id="ARBA00001526"/>
    </source>
</evidence>
<keyword evidence="5 6" id="KW-0046">Antibiotic resistance</keyword>
<dbReference type="PANTHER" id="PTHR35333:SF3">
    <property type="entry name" value="BETA-LACTAMASE-TYPE TRANSPEPTIDASE FOLD CONTAINING PROTEIN"/>
    <property type="match status" value="1"/>
</dbReference>
<dbReference type="Gene3D" id="3.40.710.10">
    <property type="entry name" value="DD-peptidase/beta-lactamase superfamily"/>
    <property type="match status" value="1"/>
</dbReference>
<evidence type="ECO:0000256" key="4">
    <source>
        <dbReference type="ARBA" id="ARBA00022801"/>
    </source>
</evidence>
<dbReference type="InterPro" id="IPR000871">
    <property type="entry name" value="Beta-lactam_class-A"/>
</dbReference>
<protein>
    <recommendedName>
        <fullName evidence="3 6">Beta-lactamase</fullName>
        <ecNumber evidence="3 6">3.5.2.6</ecNumber>
    </recommendedName>
</protein>
<feature type="domain" description="Beta-lactamase class A catalytic" evidence="8">
    <location>
        <begin position="43"/>
        <end position="260"/>
    </location>
</feature>
<dbReference type="AlphaFoldDB" id="A0AAC8VDM8"/>
<keyword evidence="10" id="KW-1185">Reference proteome</keyword>
<dbReference type="InterPro" id="IPR012338">
    <property type="entry name" value="Beta-lactam/transpept-like"/>
</dbReference>
<sequence>MKKIIMLIIGILVVALSFATTKIDTQVTNDIQNIEKKYGGKIGVYTINRNDWSNFTVNASFYFPICSTYKFLVVGAILKQSMDDNKLLNQNLKISKNKIVGYSPITRKYINQTMTIKQLCKASMQGDSAATNILIEKLGGLKNLNKFILSLADHATKITNLEPKVNSVSLITNKNKTTPKIIARDINKLAFSDAILDKKHRLMFKKWLIASSTGNNLITAEVPDEWEVGDKTGTCQYGTTNDVAIIWPNDNRAIIMAIFYTQSQKNAKPNSKIIREVTKILLDRLQLNNTTKKCLK</sequence>
<keyword evidence="7" id="KW-0732">Signal</keyword>
<name>A0AAC8VDM8_9GAMM</name>
<dbReference type="PRINTS" id="PR00118">
    <property type="entry name" value="BLACTAMASEA"/>
</dbReference>
<dbReference type="RefSeq" id="WP_082343464.1">
    <property type="nucleotide sequence ID" value="NZ_CP012505.1"/>
</dbReference>
<evidence type="ECO:0000256" key="6">
    <source>
        <dbReference type="RuleBase" id="RU361140"/>
    </source>
</evidence>
<dbReference type="PROSITE" id="PS00146">
    <property type="entry name" value="BETA_LACTAMASE_A"/>
    <property type="match status" value="1"/>
</dbReference>